<dbReference type="EMBL" id="JANBUL010000138">
    <property type="protein sequence ID" value="KAJ2780444.1"/>
    <property type="molecule type" value="Genomic_DNA"/>
</dbReference>
<evidence type="ECO:0000313" key="3">
    <source>
        <dbReference type="Proteomes" id="UP001140217"/>
    </source>
</evidence>
<feature type="compositionally biased region" description="Basic and acidic residues" evidence="1">
    <location>
        <begin position="73"/>
        <end position="83"/>
    </location>
</feature>
<dbReference type="Proteomes" id="UP001140217">
    <property type="component" value="Unassembled WGS sequence"/>
</dbReference>
<evidence type="ECO:0000256" key="1">
    <source>
        <dbReference type="SAM" id="MobiDB-lite"/>
    </source>
</evidence>
<dbReference type="OrthoDB" id="3230169at2759"/>
<evidence type="ECO:0008006" key="4">
    <source>
        <dbReference type="Google" id="ProtNLM"/>
    </source>
</evidence>
<sequence length="92" mass="10377">MSTQAIVDRLAQKKQELAALQRVKALSETTDAHCMELDRQMDKMVRQYETMLSIALGWSSAFENATLIDIRRSGDDDAEHPESVIRIPAEEA</sequence>
<protein>
    <recommendedName>
        <fullName evidence="4">Outer kinetochore protein DAD2</fullName>
    </recommendedName>
</protein>
<name>A0A9W8HC12_9FUNG</name>
<accession>A0A9W8HC12</accession>
<comment type="caution">
    <text evidence="2">The sequence shown here is derived from an EMBL/GenBank/DDBJ whole genome shotgun (WGS) entry which is preliminary data.</text>
</comment>
<proteinExistence type="predicted"/>
<dbReference type="AlphaFoldDB" id="A0A9W8HC12"/>
<keyword evidence="3" id="KW-1185">Reference proteome</keyword>
<evidence type="ECO:0000313" key="2">
    <source>
        <dbReference type="EMBL" id="KAJ2780444.1"/>
    </source>
</evidence>
<organism evidence="2 3">
    <name type="scientific">Coemansia javaensis</name>
    <dbReference type="NCBI Taxonomy" id="2761396"/>
    <lineage>
        <taxon>Eukaryota</taxon>
        <taxon>Fungi</taxon>
        <taxon>Fungi incertae sedis</taxon>
        <taxon>Zoopagomycota</taxon>
        <taxon>Kickxellomycotina</taxon>
        <taxon>Kickxellomycetes</taxon>
        <taxon>Kickxellales</taxon>
        <taxon>Kickxellaceae</taxon>
        <taxon>Coemansia</taxon>
    </lineage>
</organism>
<reference evidence="2" key="1">
    <citation type="submission" date="2022-07" db="EMBL/GenBank/DDBJ databases">
        <title>Phylogenomic reconstructions and comparative analyses of Kickxellomycotina fungi.</title>
        <authorList>
            <person name="Reynolds N.K."/>
            <person name="Stajich J.E."/>
            <person name="Barry K."/>
            <person name="Grigoriev I.V."/>
            <person name="Crous P."/>
            <person name="Smith M.E."/>
        </authorList>
    </citation>
    <scope>NUCLEOTIDE SEQUENCE</scope>
    <source>
        <strain evidence="2">NBRC 105414</strain>
    </source>
</reference>
<gene>
    <name evidence="2" type="ORF">H4R18_003463</name>
</gene>
<feature type="region of interest" description="Disordered" evidence="1">
    <location>
        <begin position="73"/>
        <end position="92"/>
    </location>
</feature>